<dbReference type="EMBL" id="JAWLVV010000017">
    <property type="protein sequence ID" value="MDV7292381.1"/>
    <property type="molecule type" value="Genomic_DNA"/>
</dbReference>
<proteinExistence type="predicted"/>
<organism evidence="3 4">
    <name type="scientific">Mycolicibacterium fortuitum</name>
    <name type="common">Mycobacterium fortuitum</name>
    <dbReference type="NCBI Taxonomy" id="1766"/>
    <lineage>
        <taxon>Bacteria</taxon>
        <taxon>Bacillati</taxon>
        <taxon>Actinomycetota</taxon>
        <taxon>Actinomycetes</taxon>
        <taxon>Mycobacteriales</taxon>
        <taxon>Mycobacteriaceae</taxon>
        <taxon>Mycolicibacterium</taxon>
    </lineage>
</organism>
<evidence type="ECO:0000313" key="4">
    <source>
        <dbReference type="Proteomes" id="UP001186041"/>
    </source>
</evidence>
<feature type="transmembrane region" description="Helical" evidence="2">
    <location>
        <begin position="79"/>
        <end position="104"/>
    </location>
</feature>
<sequence length="148" mass="16155">MTFDDTPRHQNLPHPHPPGIWPTAPHYGPPGYQTGGFYQYPSPPVFPQQFPPPYGPHPYVPAVHVSVHGPGLPLKSSGLAVLLAFLFGPLGMLYSTVTGALVLFCVNMAIVFIGVLTLGVGFFLGFCTWIAGMVWAYSATEDYNRKLR</sequence>
<dbReference type="AlphaFoldDB" id="A0AAE4VDI5"/>
<reference evidence="3" key="1">
    <citation type="submission" date="2023-10" db="EMBL/GenBank/DDBJ databases">
        <title>Mycolicibacterium fortuitum clinical isolates causing pulmonary infections in humans.</title>
        <authorList>
            <person name="Mejia-Ponce P.M."/>
            <person name="Zenteno-Cuevas R."/>
            <person name="Licona-Cassani C."/>
        </authorList>
    </citation>
    <scope>NUCLEOTIDE SEQUENCE</scope>
    <source>
        <strain evidence="3">M8</strain>
    </source>
</reference>
<accession>A0AAE4VDI5</accession>
<dbReference type="RefSeq" id="WP_317722373.1">
    <property type="nucleotide sequence ID" value="NZ_JAWLVK010000018.1"/>
</dbReference>
<feature type="transmembrane region" description="Helical" evidence="2">
    <location>
        <begin position="110"/>
        <end position="138"/>
    </location>
</feature>
<evidence type="ECO:0000256" key="2">
    <source>
        <dbReference type="SAM" id="Phobius"/>
    </source>
</evidence>
<evidence type="ECO:0000256" key="1">
    <source>
        <dbReference type="SAM" id="MobiDB-lite"/>
    </source>
</evidence>
<name>A0AAE4VDI5_MYCFO</name>
<protein>
    <submittedName>
        <fullName evidence="3">Uncharacterized protein</fullName>
    </submittedName>
</protein>
<feature type="region of interest" description="Disordered" evidence="1">
    <location>
        <begin position="1"/>
        <end position="20"/>
    </location>
</feature>
<dbReference type="Proteomes" id="UP001186041">
    <property type="component" value="Unassembled WGS sequence"/>
</dbReference>
<keyword evidence="2" id="KW-0812">Transmembrane</keyword>
<keyword evidence="2" id="KW-1133">Transmembrane helix</keyword>
<gene>
    <name evidence="3" type="ORF">R4485_19600</name>
</gene>
<evidence type="ECO:0000313" key="3">
    <source>
        <dbReference type="EMBL" id="MDV7292381.1"/>
    </source>
</evidence>
<comment type="caution">
    <text evidence="3">The sequence shown here is derived from an EMBL/GenBank/DDBJ whole genome shotgun (WGS) entry which is preliminary data.</text>
</comment>
<keyword evidence="2" id="KW-0472">Membrane</keyword>